<evidence type="ECO:0000259" key="1">
    <source>
        <dbReference type="PROSITE" id="PS50995"/>
    </source>
</evidence>
<dbReference type="PROSITE" id="PS50995">
    <property type="entry name" value="HTH_MARR_2"/>
    <property type="match status" value="1"/>
</dbReference>
<dbReference type="GO" id="GO:0003700">
    <property type="term" value="F:DNA-binding transcription factor activity"/>
    <property type="evidence" value="ECO:0007669"/>
    <property type="project" value="InterPro"/>
</dbReference>
<dbReference type="Proteomes" id="UP000008815">
    <property type="component" value="Chromosome 1"/>
</dbReference>
<organism evidence="2 3">
    <name type="scientific">Burkholderia multivorans (strain ATCC 17616 / 249)</name>
    <dbReference type="NCBI Taxonomy" id="395019"/>
    <lineage>
        <taxon>Bacteria</taxon>
        <taxon>Pseudomonadati</taxon>
        <taxon>Pseudomonadota</taxon>
        <taxon>Betaproteobacteria</taxon>
        <taxon>Burkholderiales</taxon>
        <taxon>Burkholderiaceae</taxon>
        <taxon>Burkholderia</taxon>
        <taxon>Burkholderia cepacia complex</taxon>
    </lineage>
</organism>
<evidence type="ECO:0000313" key="2">
    <source>
        <dbReference type="EMBL" id="BAG42458.1"/>
    </source>
</evidence>
<dbReference type="eggNOG" id="COG1846">
    <property type="taxonomic scope" value="Bacteria"/>
</dbReference>
<proteinExistence type="predicted"/>
<evidence type="ECO:0000313" key="3">
    <source>
        <dbReference type="Proteomes" id="UP000008815"/>
    </source>
</evidence>
<dbReference type="EMBL" id="AP009385">
    <property type="protein sequence ID" value="BAG42458.1"/>
    <property type="molecule type" value="Genomic_DNA"/>
</dbReference>
<accession>A0A0H3KGR5</accession>
<dbReference type="InterPro" id="IPR036388">
    <property type="entry name" value="WH-like_DNA-bd_sf"/>
</dbReference>
<reference evidence="2 3" key="1">
    <citation type="submission" date="2007-04" db="EMBL/GenBank/DDBJ databases">
        <title>Complete genome sequence of Burkholderia multivorans ATCC 17616.</title>
        <authorList>
            <person name="Ohtsubo Y."/>
            <person name="Yamashita A."/>
            <person name="Kurokawa K."/>
            <person name="Takami H."/>
            <person name="Yuhara S."/>
            <person name="Nishiyama E."/>
            <person name="Endo R."/>
            <person name="Miyazaki R."/>
            <person name="Ono A."/>
            <person name="Yano K."/>
            <person name="Ito M."/>
            <person name="Sota M."/>
            <person name="Yuji N."/>
            <person name="Hattori M."/>
            <person name="Tsuda M."/>
        </authorList>
    </citation>
    <scope>NUCLEOTIDE SEQUENCE [LARGE SCALE GENOMIC DNA]</scope>
    <source>
        <strain evidence="3">ATCC 17616 / 249</strain>
    </source>
</reference>
<sequence>MIQFARELTPSADICSSMKHRLVYLLNVGQRRLQRWSQMRAAAGGVTAAQAGLLFFLGEHNGALMSEAAAALDLGAPGMSGLADRTEKAGLIERRADETDGRASRLWLTEAGRAARQRSKLRMKDLNAKLTEGFTEAEIDVVARWLTSLQTKFPLAEEGDT</sequence>
<dbReference type="SMART" id="SM00347">
    <property type="entry name" value="HTH_MARR"/>
    <property type="match status" value="1"/>
</dbReference>
<dbReference type="Gene3D" id="1.10.10.10">
    <property type="entry name" value="Winged helix-like DNA-binding domain superfamily/Winged helix DNA-binding domain"/>
    <property type="match status" value="1"/>
</dbReference>
<dbReference type="SUPFAM" id="SSF46785">
    <property type="entry name" value="Winged helix' DNA-binding domain"/>
    <property type="match status" value="1"/>
</dbReference>
<dbReference type="KEGG" id="bmj:BMULJ_00491"/>
<dbReference type="InterPro" id="IPR039422">
    <property type="entry name" value="MarR/SlyA-like"/>
</dbReference>
<dbReference type="HOGENOM" id="CLU_083287_18_4_4"/>
<keyword evidence="3" id="KW-1185">Reference proteome</keyword>
<dbReference type="PANTHER" id="PTHR33164:SF107">
    <property type="entry name" value="TRANSCRIPTIONAL REGULATORY PROTEIN"/>
    <property type="match status" value="1"/>
</dbReference>
<dbReference type="STRING" id="395019.BMULJ_00491"/>
<dbReference type="InterPro" id="IPR000835">
    <property type="entry name" value="HTH_MarR-typ"/>
</dbReference>
<name>A0A0H3KGR5_BURM1</name>
<dbReference type="PANTHER" id="PTHR33164">
    <property type="entry name" value="TRANSCRIPTIONAL REGULATOR, MARR FAMILY"/>
    <property type="match status" value="1"/>
</dbReference>
<dbReference type="AlphaFoldDB" id="A0A0H3KGR5"/>
<dbReference type="PRINTS" id="PR00598">
    <property type="entry name" value="HTHMARR"/>
</dbReference>
<dbReference type="Pfam" id="PF12802">
    <property type="entry name" value="MarR_2"/>
    <property type="match status" value="1"/>
</dbReference>
<gene>
    <name evidence="2" type="ordered locus">BMULJ_00491</name>
</gene>
<protein>
    <submittedName>
        <fullName evidence="2">MarR family transcriptional regulator</fullName>
    </submittedName>
</protein>
<feature type="domain" description="HTH marR-type" evidence="1">
    <location>
        <begin position="19"/>
        <end position="151"/>
    </location>
</feature>
<dbReference type="InterPro" id="IPR036390">
    <property type="entry name" value="WH_DNA-bd_sf"/>
</dbReference>
<dbReference type="GO" id="GO:0006950">
    <property type="term" value="P:response to stress"/>
    <property type="evidence" value="ECO:0007669"/>
    <property type="project" value="TreeGrafter"/>
</dbReference>